<keyword evidence="1" id="KW-0472">Membrane</keyword>
<feature type="transmembrane region" description="Helical" evidence="1">
    <location>
        <begin position="157"/>
        <end position="178"/>
    </location>
</feature>
<accession>A0A165YX59</accession>
<keyword evidence="1" id="KW-0812">Transmembrane</keyword>
<sequence length="318" mass="35246">MVSSTLRATLHPLAYNGMAYVSVAQLTAYLYDWLLSLSEEHKLVSRTGITWPIAIYFLSRTTAAADLVLITIFTFAPTGHCAQLVGWPLMCVATRTTCTSFLFFLRVRAVYLRSRSVTALFGILWLITVILTIFSYVSVRAGDTPYCLNFHIQHFTYPSISTFVYDTFVFIAISYRLTANAATEQSWRARLQSVVTGKGLFSISRALMISGQLYYLATILFFWVILAVMESPLIPVNYHYALNTPYMVFTNIMACRVFRGVALGMLENSPTTAGLSSTQIAAAFQLTPVPAVSSGRGPASKGVGRIHSSFIPYEHMGP</sequence>
<name>A0A165YX59_9AGAM</name>
<dbReference type="EMBL" id="KV417688">
    <property type="protein sequence ID" value="KZP10010.1"/>
    <property type="molecule type" value="Genomic_DNA"/>
</dbReference>
<keyword evidence="1" id="KW-1133">Transmembrane helix</keyword>
<gene>
    <name evidence="3" type="ORF">FIBSPDRAFT_1051548</name>
</gene>
<reference evidence="3 4" key="1">
    <citation type="journal article" date="2016" name="Mol. Biol. Evol.">
        <title>Comparative Genomics of Early-Diverging Mushroom-Forming Fungi Provides Insights into the Origins of Lignocellulose Decay Capabilities.</title>
        <authorList>
            <person name="Nagy L.G."/>
            <person name="Riley R."/>
            <person name="Tritt A."/>
            <person name="Adam C."/>
            <person name="Daum C."/>
            <person name="Floudas D."/>
            <person name="Sun H."/>
            <person name="Yadav J.S."/>
            <person name="Pangilinan J."/>
            <person name="Larsson K.H."/>
            <person name="Matsuura K."/>
            <person name="Barry K."/>
            <person name="Labutti K."/>
            <person name="Kuo R."/>
            <person name="Ohm R.A."/>
            <person name="Bhattacharya S.S."/>
            <person name="Shirouzu T."/>
            <person name="Yoshinaga Y."/>
            <person name="Martin F.M."/>
            <person name="Grigoriev I.V."/>
            <person name="Hibbett D.S."/>
        </authorList>
    </citation>
    <scope>NUCLEOTIDE SEQUENCE [LARGE SCALE GENOMIC DNA]</scope>
    <source>
        <strain evidence="3 4">CBS 109695</strain>
    </source>
</reference>
<feature type="domain" description="DUF6533" evidence="2">
    <location>
        <begin position="20"/>
        <end position="63"/>
    </location>
</feature>
<proteinExistence type="predicted"/>
<feature type="transmembrane region" description="Helical" evidence="1">
    <location>
        <begin position="85"/>
        <end position="105"/>
    </location>
</feature>
<evidence type="ECO:0000256" key="1">
    <source>
        <dbReference type="SAM" id="Phobius"/>
    </source>
</evidence>
<keyword evidence="4" id="KW-1185">Reference proteome</keyword>
<feature type="transmembrane region" description="Helical" evidence="1">
    <location>
        <begin position="12"/>
        <end position="32"/>
    </location>
</feature>
<feature type="transmembrane region" description="Helical" evidence="1">
    <location>
        <begin position="213"/>
        <end position="234"/>
    </location>
</feature>
<protein>
    <recommendedName>
        <fullName evidence="2">DUF6533 domain-containing protein</fullName>
    </recommendedName>
</protein>
<dbReference type="InterPro" id="IPR045340">
    <property type="entry name" value="DUF6533"/>
</dbReference>
<evidence type="ECO:0000313" key="4">
    <source>
        <dbReference type="Proteomes" id="UP000076532"/>
    </source>
</evidence>
<evidence type="ECO:0000259" key="2">
    <source>
        <dbReference type="Pfam" id="PF20151"/>
    </source>
</evidence>
<organism evidence="3 4">
    <name type="scientific">Athelia psychrophila</name>
    <dbReference type="NCBI Taxonomy" id="1759441"/>
    <lineage>
        <taxon>Eukaryota</taxon>
        <taxon>Fungi</taxon>
        <taxon>Dikarya</taxon>
        <taxon>Basidiomycota</taxon>
        <taxon>Agaricomycotina</taxon>
        <taxon>Agaricomycetes</taxon>
        <taxon>Agaricomycetidae</taxon>
        <taxon>Atheliales</taxon>
        <taxon>Atheliaceae</taxon>
        <taxon>Athelia</taxon>
    </lineage>
</organism>
<dbReference type="Pfam" id="PF20151">
    <property type="entry name" value="DUF6533"/>
    <property type="match status" value="1"/>
</dbReference>
<dbReference type="AlphaFoldDB" id="A0A165YX59"/>
<dbReference type="Proteomes" id="UP000076532">
    <property type="component" value="Unassembled WGS sequence"/>
</dbReference>
<evidence type="ECO:0000313" key="3">
    <source>
        <dbReference type="EMBL" id="KZP10010.1"/>
    </source>
</evidence>
<dbReference type="OrthoDB" id="3038990at2759"/>
<feature type="transmembrane region" description="Helical" evidence="1">
    <location>
        <begin position="117"/>
        <end position="137"/>
    </location>
</feature>